<accession>A0ABM0ML01</accession>
<organism evidence="3 4">
    <name type="scientific">Saccoglossus kowalevskii</name>
    <name type="common">Acorn worm</name>
    <dbReference type="NCBI Taxonomy" id="10224"/>
    <lineage>
        <taxon>Eukaryota</taxon>
        <taxon>Metazoa</taxon>
        <taxon>Hemichordata</taxon>
        <taxon>Enteropneusta</taxon>
        <taxon>Harrimaniidae</taxon>
        <taxon>Saccoglossus</taxon>
    </lineage>
</organism>
<dbReference type="PANTHER" id="PTHR24416">
    <property type="entry name" value="TYROSINE-PROTEIN KINASE RECEPTOR"/>
    <property type="match status" value="1"/>
</dbReference>
<dbReference type="SMART" id="SM00219">
    <property type="entry name" value="TyrKc"/>
    <property type="match status" value="1"/>
</dbReference>
<feature type="compositionally biased region" description="Polar residues" evidence="1">
    <location>
        <begin position="381"/>
        <end position="399"/>
    </location>
</feature>
<dbReference type="SUPFAM" id="SSF56112">
    <property type="entry name" value="Protein kinase-like (PK-like)"/>
    <property type="match status" value="1"/>
</dbReference>
<evidence type="ECO:0000313" key="3">
    <source>
        <dbReference type="Proteomes" id="UP000694865"/>
    </source>
</evidence>
<dbReference type="Pfam" id="PF07714">
    <property type="entry name" value="PK_Tyr_Ser-Thr"/>
    <property type="match status" value="1"/>
</dbReference>
<dbReference type="InterPro" id="IPR011009">
    <property type="entry name" value="Kinase-like_dom_sf"/>
</dbReference>
<dbReference type="PRINTS" id="PR00109">
    <property type="entry name" value="TYRKINASE"/>
</dbReference>
<keyword evidence="3" id="KW-1185">Reference proteome</keyword>
<dbReference type="Proteomes" id="UP000694865">
    <property type="component" value="Unplaced"/>
</dbReference>
<sequence length="678" mass="74845">MIERDVEEKDEEKALPREILRKKNSYVIEQNNMSIAPPTSLKTGNVDDTNKVSAEKLPSPLEKANEKEEAEESDALLNKHEDSVLSKGCHNKQNPKCKLISPYAVYKADGEFLKIISTRRKDNNGNTDEGGEYANRPTEIPTQDSAEREGEECSQGKDNNKLFRFARFMCEIVSIGFPSTESVNQLTTADLLSYARQVAMGMEYLANKQFVHRDLAARNILVCENKLVKISDFGMARDVYEDSHYHKTTGGKLPLKWMSIEAIFDQIYTTQSDVWSFGVVLWEIITLGASPYPGISGKRLLKMLKTGHRMEQPDNCPQEIYHIMRSCWQAAANDRPSFTQLREQLERILEDSQQYIDLSLDYYYRVPDAESSGKSNDEETSGNSTISGGDGASAQSTGGHSPDISDFNSTTTMGDSHSLIHPASPCDATVSSSPSVCSLPCMKEDYNVGCTSGIEMSPPSDVGAGETAQCVARIAEDNQVESKVTNLAPQAAFMDNLSYEQFEEVVPGPKLNRNIVIQRTPNRYLNSDKNLFHISNNCLGDDGNTHKTVNVPGTIAVGTNLGVLTETIDKKDQLRLQSKNNQIEHGGGLRPHSLDISQTVKAPMHKTPKIKVVSADESERSALTQTQGLPSARPLAKLKICNGNGLVPQNGPFSKSQAPNSVPNVQYENVKVVQNTRV</sequence>
<dbReference type="InterPro" id="IPR020635">
    <property type="entry name" value="Tyr_kinase_cat_dom"/>
</dbReference>
<dbReference type="PANTHER" id="PTHR24416:SF620">
    <property type="entry name" value="TYROSINE-PROTEIN KINASE RECEPTOR TORSO"/>
    <property type="match status" value="1"/>
</dbReference>
<name>A0ABM0ML01_SACKO</name>
<evidence type="ECO:0000256" key="1">
    <source>
        <dbReference type="SAM" id="MobiDB-lite"/>
    </source>
</evidence>
<dbReference type="InterPro" id="IPR050122">
    <property type="entry name" value="RTK"/>
</dbReference>
<dbReference type="InterPro" id="IPR001245">
    <property type="entry name" value="Ser-Thr/Tyr_kinase_cat_dom"/>
</dbReference>
<gene>
    <name evidence="4" type="primary">LOC100376937</name>
</gene>
<feature type="region of interest" description="Disordered" evidence="1">
    <location>
        <begin position="369"/>
        <end position="416"/>
    </location>
</feature>
<dbReference type="GeneID" id="100376937"/>
<proteinExistence type="predicted"/>
<feature type="region of interest" description="Disordered" evidence="1">
    <location>
        <begin position="120"/>
        <end position="155"/>
    </location>
</feature>
<evidence type="ECO:0000313" key="4">
    <source>
        <dbReference type="RefSeq" id="XP_006820692.1"/>
    </source>
</evidence>
<feature type="region of interest" description="Disordered" evidence="1">
    <location>
        <begin position="35"/>
        <end position="75"/>
    </location>
</feature>
<dbReference type="Gene3D" id="1.10.510.10">
    <property type="entry name" value="Transferase(Phosphotransferase) domain 1"/>
    <property type="match status" value="1"/>
</dbReference>
<dbReference type="InterPro" id="IPR008266">
    <property type="entry name" value="Tyr_kinase_AS"/>
</dbReference>
<reference evidence="4" key="1">
    <citation type="submission" date="2025-08" db="UniProtKB">
        <authorList>
            <consortium name="RefSeq"/>
        </authorList>
    </citation>
    <scope>IDENTIFICATION</scope>
    <source>
        <tissue evidence="4">Testes</tissue>
    </source>
</reference>
<feature type="compositionally biased region" description="Polar residues" evidence="1">
    <location>
        <begin position="406"/>
        <end position="415"/>
    </location>
</feature>
<feature type="domain" description="Protein kinase" evidence="2">
    <location>
        <begin position="13"/>
        <end position="356"/>
    </location>
</feature>
<dbReference type="InterPro" id="IPR000719">
    <property type="entry name" value="Prot_kinase_dom"/>
</dbReference>
<evidence type="ECO:0000259" key="2">
    <source>
        <dbReference type="PROSITE" id="PS50011"/>
    </source>
</evidence>
<dbReference type="CDD" id="cd00192">
    <property type="entry name" value="PTKc"/>
    <property type="match status" value="1"/>
</dbReference>
<dbReference type="RefSeq" id="XP_006820692.1">
    <property type="nucleotide sequence ID" value="XM_006820629.1"/>
</dbReference>
<protein>
    <submittedName>
        <fullName evidence="4">Macrophage colony-stimulating factor 1 receptor-like</fullName>
    </submittedName>
</protein>
<dbReference type="PROSITE" id="PS50011">
    <property type="entry name" value="PROTEIN_KINASE_DOM"/>
    <property type="match status" value="1"/>
</dbReference>
<dbReference type="PROSITE" id="PS00109">
    <property type="entry name" value="PROTEIN_KINASE_TYR"/>
    <property type="match status" value="1"/>
</dbReference>